<proteinExistence type="inferred from homology"/>
<dbReference type="PANTHER" id="PTHR30344:SF1">
    <property type="entry name" value="6-PHOSPHOGLUCONOLACTONASE"/>
    <property type="match status" value="1"/>
</dbReference>
<dbReference type="EMBL" id="ACKZ01000003">
    <property type="protein sequence ID" value="EEW38232.1"/>
    <property type="molecule type" value="Genomic_DNA"/>
</dbReference>
<reference evidence="2 3" key="1">
    <citation type="submission" date="2009-08" db="EMBL/GenBank/DDBJ databases">
        <authorList>
            <person name="Muzny D."/>
            <person name="Qin X."/>
            <person name="Deng J."/>
            <person name="Jiang H."/>
            <person name="Liu Y."/>
            <person name="Qu J."/>
            <person name="Song X.-Z."/>
            <person name="Zhang L."/>
            <person name="Thornton R."/>
            <person name="Coyle M."/>
            <person name="Francisco L."/>
            <person name="Jackson L."/>
            <person name="Javaid M."/>
            <person name="Korchina V."/>
            <person name="Kovar C."/>
            <person name="Mata R."/>
            <person name="Mathew T."/>
            <person name="Ngo R."/>
            <person name="Nguyen L."/>
            <person name="Nguyen N."/>
            <person name="Okwuonu G."/>
            <person name="Ongeri F."/>
            <person name="Pham C."/>
            <person name="Simmons D."/>
            <person name="Wilczek-Boney K."/>
            <person name="Hale W."/>
            <person name="Jakkamsetti A."/>
            <person name="Pham P."/>
            <person name="Ruth R."/>
            <person name="San Lucas F."/>
            <person name="Warren J."/>
            <person name="Zhang J."/>
            <person name="Zhao Z."/>
            <person name="Zhou C."/>
            <person name="Zhu D."/>
            <person name="Lee S."/>
            <person name="Bess C."/>
            <person name="Blankenburg K."/>
            <person name="Forbes L."/>
            <person name="Fu Q."/>
            <person name="Gubbala S."/>
            <person name="Hirani K."/>
            <person name="Jayaseelan J.C."/>
            <person name="Lara F."/>
            <person name="Munidasa M."/>
            <person name="Palculict T."/>
            <person name="Patil S."/>
            <person name="Pu L.-L."/>
            <person name="Saada N."/>
            <person name="Tang L."/>
            <person name="Weissenberger G."/>
            <person name="Zhu Y."/>
            <person name="Hemphill L."/>
            <person name="Shang Y."/>
            <person name="Youmans B."/>
            <person name="Ayvaz T."/>
            <person name="Ross M."/>
            <person name="Santibanez J."/>
            <person name="Aqrawi P."/>
            <person name="Gross S."/>
            <person name="Joshi V."/>
            <person name="Fowler G."/>
            <person name="Nazareth L."/>
            <person name="Reid J."/>
            <person name="Worley K."/>
            <person name="Petrosino J."/>
            <person name="Highlander S."/>
            <person name="Gibbs R."/>
        </authorList>
    </citation>
    <scope>NUCLEOTIDE SEQUENCE [LARGE SCALE GENOMIC DNA]</scope>
    <source>
        <strain evidence="2 3">ATCC 49175</strain>
    </source>
</reference>
<gene>
    <name evidence="2" type="ORF">HMPREF0444_0004</name>
</gene>
<dbReference type="eggNOG" id="COG2706">
    <property type="taxonomic scope" value="Bacteria"/>
</dbReference>
<comment type="similarity">
    <text evidence="1">Belongs to the cycloisomerase 2 family.</text>
</comment>
<evidence type="ECO:0008006" key="4">
    <source>
        <dbReference type="Google" id="ProtNLM"/>
    </source>
</evidence>
<evidence type="ECO:0000313" key="2">
    <source>
        <dbReference type="EMBL" id="EEW38232.1"/>
    </source>
</evidence>
<evidence type="ECO:0000313" key="3">
    <source>
        <dbReference type="Proteomes" id="UP000005926"/>
    </source>
</evidence>
<dbReference type="GO" id="GO:0017057">
    <property type="term" value="F:6-phosphogluconolactonase activity"/>
    <property type="evidence" value="ECO:0007669"/>
    <property type="project" value="TreeGrafter"/>
</dbReference>
<dbReference type="InterPro" id="IPR015943">
    <property type="entry name" value="WD40/YVTN_repeat-like_dom_sf"/>
</dbReference>
<comment type="caution">
    <text evidence="2">The sequence shown here is derived from an EMBL/GenBank/DDBJ whole genome shotgun (WGS) entry which is preliminary data.</text>
</comment>
<dbReference type="Gene3D" id="2.130.10.10">
    <property type="entry name" value="YVTN repeat-like/Quinoprotein amine dehydrogenase"/>
    <property type="match status" value="1"/>
</dbReference>
<dbReference type="InterPro" id="IPR050282">
    <property type="entry name" value="Cycloisomerase_2"/>
</dbReference>
<keyword evidence="3" id="KW-1185">Reference proteome</keyword>
<dbReference type="Pfam" id="PF10282">
    <property type="entry name" value="Lactonase"/>
    <property type="match status" value="1"/>
</dbReference>
<dbReference type="AlphaFoldDB" id="C8NDK9"/>
<dbReference type="RefSeq" id="WP_005604858.1">
    <property type="nucleotide sequence ID" value="NZ_CP102283.1"/>
</dbReference>
<dbReference type="SUPFAM" id="SSF51004">
    <property type="entry name" value="C-terminal (heme d1) domain of cytochrome cd1-nitrite reductase"/>
    <property type="match status" value="1"/>
</dbReference>
<dbReference type="InterPro" id="IPR019405">
    <property type="entry name" value="Lactonase_7-beta_prop"/>
</dbReference>
<dbReference type="PANTHER" id="PTHR30344">
    <property type="entry name" value="6-PHOSPHOGLUCONOLACTONASE-RELATED"/>
    <property type="match status" value="1"/>
</dbReference>
<accession>C8NDK9</accession>
<dbReference type="GO" id="GO:0005829">
    <property type="term" value="C:cytosol"/>
    <property type="evidence" value="ECO:0007669"/>
    <property type="project" value="TreeGrafter"/>
</dbReference>
<name>C8NDK9_9LACT</name>
<organism evidence="2 3">
    <name type="scientific">Granulicatella adiacens ATCC 49175</name>
    <dbReference type="NCBI Taxonomy" id="638301"/>
    <lineage>
        <taxon>Bacteria</taxon>
        <taxon>Bacillati</taxon>
        <taxon>Bacillota</taxon>
        <taxon>Bacilli</taxon>
        <taxon>Lactobacillales</taxon>
        <taxon>Carnobacteriaceae</taxon>
        <taxon>Granulicatella</taxon>
    </lineage>
</organism>
<dbReference type="InterPro" id="IPR011048">
    <property type="entry name" value="Haem_d1_sf"/>
</dbReference>
<dbReference type="STRING" id="638301.HMPREF0444_0004"/>
<evidence type="ECO:0000256" key="1">
    <source>
        <dbReference type="ARBA" id="ARBA00005564"/>
    </source>
</evidence>
<protein>
    <recommendedName>
        <fullName evidence="4">6-phosphogluconolactonase</fullName>
    </recommendedName>
</protein>
<sequence>MKEKFYLGTYTKRESKGVYSVILNKETEQLENLTLEAALENPTYLYYSKENHLLFAVGKEHKDAGVTANLTLTSPVKRLSSFYDQQAVPCYIRYNERSHDLLTANYHGGFIELYHYDNKNHSISFVDKKVHSGSSIHENQTAPHVHYTDYTPDEKWIVVCDLGIDTVFTYKRTAEGLEEVAQYKTKAGSGPRHLAFHPTLPIAYLICELDATVEVLSYNNKNGTFRNLDKIALTTEDQQAWGGAIHLTRDGRFVYASNRGFDALYTFSVDASSGLLTLVQTIESYGSVPRDFHLSNDEAYVVVGHQESDNLTLFKRDLETGELTLLQKDFYAPEVVCVVPQ</sequence>
<dbReference type="HOGENOM" id="CLU_038716_3_1_9"/>
<dbReference type="GeneID" id="78411725"/>
<dbReference type="Proteomes" id="UP000005926">
    <property type="component" value="Unassembled WGS sequence"/>
</dbReference>